<sequence>MLTESESALARAVLIHGPISRSALTSRLNLSPASLTRLAKPFLDNGVLVELDDYSDGSVGRPVRPLDVSPSLGGFVGVKLTGDVIYAVATDARANPTMTIEAAIADRDPAAVAQQIVGVVHALGASELVGVGVAIGASVTDDTVERAPFLGWEDVPFAEMLSAVLGVPVTLENDLIALAEAEHWFGSGRGIPGFNVITIGTGIGHALVIHDQVVRSREAGVGLAGHIPLAPSGPRCSLGHIGCAQAMLTSGSIAAQVSAALRRPVTYDDSLALARQGDPAARSIVDAASDALGRLIALAADFTLQPTVVLAGDGIELFGVNEERVKAAALSDRDPLADPLSIHVDRSGFTAWARGAAAIAIQAALRRLNLADRQTSTRG</sequence>
<dbReference type="InterPro" id="IPR036390">
    <property type="entry name" value="WH_DNA-bd_sf"/>
</dbReference>
<dbReference type="STRING" id="92835.RS81_02792"/>
<dbReference type="PANTHER" id="PTHR18964:SF149">
    <property type="entry name" value="BIFUNCTIONAL UDP-N-ACETYLGLUCOSAMINE 2-EPIMERASE_N-ACETYLMANNOSAMINE KINASE"/>
    <property type="match status" value="1"/>
</dbReference>
<gene>
    <name evidence="2" type="primary">nagC_5</name>
    <name evidence="2" type="ORF">RS81_02792</name>
</gene>
<comment type="similarity">
    <text evidence="1">Belongs to the ROK (NagC/XylR) family.</text>
</comment>
<organism evidence="2 3">
    <name type="scientific">Microbacterium terrae</name>
    <dbReference type="NCBI Taxonomy" id="69369"/>
    <lineage>
        <taxon>Bacteria</taxon>
        <taxon>Bacillati</taxon>
        <taxon>Actinomycetota</taxon>
        <taxon>Actinomycetes</taxon>
        <taxon>Micrococcales</taxon>
        <taxon>Microbacteriaceae</taxon>
        <taxon>Microbacterium</taxon>
    </lineage>
</organism>
<name>A0A0M2GX90_9MICO</name>
<dbReference type="SUPFAM" id="SSF53067">
    <property type="entry name" value="Actin-like ATPase domain"/>
    <property type="match status" value="1"/>
</dbReference>
<dbReference type="Pfam" id="PF00480">
    <property type="entry name" value="ROK"/>
    <property type="match status" value="1"/>
</dbReference>
<accession>A0A0M2GX90</accession>
<dbReference type="PANTHER" id="PTHR18964">
    <property type="entry name" value="ROK (REPRESSOR, ORF, KINASE) FAMILY"/>
    <property type="match status" value="1"/>
</dbReference>
<evidence type="ECO:0000256" key="1">
    <source>
        <dbReference type="ARBA" id="ARBA00006479"/>
    </source>
</evidence>
<dbReference type="Gene3D" id="1.10.10.10">
    <property type="entry name" value="Winged helix-like DNA-binding domain superfamily/Winged helix DNA-binding domain"/>
    <property type="match status" value="1"/>
</dbReference>
<dbReference type="Proteomes" id="UP000033956">
    <property type="component" value="Unassembled WGS sequence"/>
</dbReference>
<proteinExistence type="inferred from homology"/>
<dbReference type="InterPro" id="IPR036388">
    <property type="entry name" value="WH-like_DNA-bd_sf"/>
</dbReference>
<dbReference type="InterPro" id="IPR043129">
    <property type="entry name" value="ATPase_NBD"/>
</dbReference>
<dbReference type="AlphaFoldDB" id="A0A0M2GX90"/>
<dbReference type="RefSeq" id="WP_045276677.1">
    <property type="nucleotide sequence ID" value="NZ_BAAAUP010000003.1"/>
</dbReference>
<reference evidence="2 3" key="1">
    <citation type="submission" date="2015-02" db="EMBL/GenBank/DDBJ databases">
        <title>Draft genome sequences of ten Microbacterium spp. with emphasis on heavy metal contaminated environments.</title>
        <authorList>
            <person name="Corretto E."/>
        </authorList>
    </citation>
    <scope>NUCLEOTIDE SEQUENCE [LARGE SCALE GENOMIC DNA]</scope>
    <source>
        <strain evidence="2 3">DSM 12510</strain>
    </source>
</reference>
<dbReference type="InterPro" id="IPR000600">
    <property type="entry name" value="ROK"/>
</dbReference>
<evidence type="ECO:0000313" key="2">
    <source>
        <dbReference type="EMBL" id="KJL38518.1"/>
    </source>
</evidence>
<dbReference type="PATRIC" id="fig|92835.4.peg.2828"/>
<evidence type="ECO:0000313" key="3">
    <source>
        <dbReference type="Proteomes" id="UP000033956"/>
    </source>
</evidence>
<protein>
    <submittedName>
        <fullName evidence="2">N-acetylglucosamine repressor</fullName>
    </submittedName>
</protein>
<dbReference type="Gene3D" id="3.30.420.40">
    <property type="match status" value="2"/>
</dbReference>
<dbReference type="EMBL" id="JYIZ01000055">
    <property type="protein sequence ID" value="KJL38518.1"/>
    <property type="molecule type" value="Genomic_DNA"/>
</dbReference>
<dbReference type="SUPFAM" id="SSF46785">
    <property type="entry name" value="Winged helix' DNA-binding domain"/>
    <property type="match status" value="1"/>
</dbReference>
<comment type="caution">
    <text evidence="2">The sequence shown here is derived from an EMBL/GenBank/DDBJ whole genome shotgun (WGS) entry which is preliminary data.</text>
</comment>
<keyword evidence="3" id="KW-1185">Reference proteome</keyword>
<dbReference type="OrthoDB" id="3464494at2"/>